<comment type="subcellular location">
    <subcellularLocation>
        <location evidence="1 2">Nucleus</location>
    </subcellularLocation>
</comment>
<dbReference type="SUPFAM" id="SSF46689">
    <property type="entry name" value="Homeodomain-like"/>
    <property type="match status" value="1"/>
</dbReference>
<evidence type="ECO:0000256" key="2">
    <source>
        <dbReference type="PROSITE-ProRule" id="PRU00108"/>
    </source>
</evidence>
<feature type="compositionally biased region" description="Low complexity" evidence="3">
    <location>
        <begin position="470"/>
        <end position="482"/>
    </location>
</feature>
<dbReference type="Gene3D" id="2.30.30.140">
    <property type="match status" value="1"/>
</dbReference>
<dbReference type="PANTHER" id="PTHR33827:SF7">
    <property type="entry name" value="PROTEIN SAWADEE HOMEODOMAIN HOMOLOG 2"/>
    <property type="match status" value="1"/>
</dbReference>
<feature type="compositionally biased region" description="Polar residues" evidence="3">
    <location>
        <begin position="498"/>
        <end position="507"/>
    </location>
</feature>
<feature type="region of interest" description="Disordered" evidence="3">
    <location>
        <begin position="391"/>
        <end position="562"/>
    </location>
</feature>
<feature type="domain" description="Homeobox" evidence="4">
    <location>
        <begin position="13"/>
        <end position="77"/>
    </location>
</feature>
<dbReference type="EMBL" id="JACEIK010000075">
    <property type="protein sequence ID" value="MCD7448880.1"/>
    <property type="molecule type" value="Genomic_DNA"/>
</dbReference>
<accession>A0ABS8RS61</accession>
<dbReference type="InterPro" id="IPR032001">
    <property type="entry name" value="SAWADEE_dom"/>
</dbReference>
<feature type="region of interest" description="Disordered" evidence="3">
    <location>
        <begin position="315"/>
        <end position="361"/>
    </location>
</feature>
<evidence type="ECO:0000256" key="1">
    <source>
        <dbReference type="ARBA" id="ARBA00004123"/>
    </source>
</evidence>
<evidence type="ECO:0000259" key="4">
    <source>
        <dbReference type="PROSITE" id="PS50071"/>
    </source>
</evidence>
<keyword evidence="2" id="KW-0371">Homeobox</keyword>
<feature type="DNA-binding region" description="Homeobox" evidence="2">
    <location>
        <begin position="15"/>
        <end position="78"/>
    </location>
</feature>
<keyword evidence="2" id="KW-0238">DNA-binding</keyword>
<comment type="caution">
    <text evidence="5">The sequence shown here is derived from an EMBL/GenBank/DDBJ whole genome shotgun (WGS) entry which is preliminary data.</text>
</comment>
<sequence>MGRPPSNGGPSFRFNPTEVAEMEAILQAHNITMPAREVLVDLAERFSSSAERSGKFVVQMKQVWNWFQNRRYAIRAKAAKGPGRFIAPPAPQSDPPAVKVPAKLSASPMPQSDPTAVRIMPQASQPIPSPQGTARTVPQAPQPLPAPSVAVQSGGRSVSDNTQMEFEAKSARDGAWYDVASFLSHRSVETGDPEVLVRFAGFGAEEDEWVNVRKHVRQRSLPCESSECVAVLPGDLILCFQEGKEQALYFDAHVLDAQRRRHDVRGCRCRFLVRYDHDQSEEIVPLRKVCRRPETDYRLQQLNVEFVKQQKIGNDPTTGITTKVYPPADTPQKAQTEIRIKPAAPTQKQPAQEDTTKVGPNMAPVELQKSSTDSLTGNTLAETTPKLMEEMTEKSVAETAEAPQEEKREMPLAELTNKAPEQPPAETTLKPPAASTSKPAEATEEPPAETTLKPPAASTAKPDEAPEQPPTETTLEPPAASTSNPDEAPQEPPAETTLEPSGDSTSKPAKALEEPPAETTLEPPADSTSTLVAEAPEEQPKAEEHVDAGATAASTDQDNVPV</sequence>
<protein>
    <recommendedName>
        <fullName evidence="4">Homeobox domain-containing protein</fullName>
    </recommendedName>
</protein>
<evidence type="ECO:0000256" key="3">
    <source>
        <dbReference type="SAM" id="MobiDB-lite"/>
    </source>
</evidence>
<evidence type="ECO:0000313" key="6">
    <source>
        <dbReference type="Proteomes" id="UP000823775"/>
    </source>
</evidence>
<proteinExistence type="predicted"/>
<gene>
    <name evidence="5" type="ORF">HAX54_046974</name>
</gene>
<evidence type="ECO:0000313" key="5">
    <source>
        <dbReference type="EMBL" id="MCD7448880.1"/>
    </source>
</evidence>
<dbReference type="SMART" id="SM00389">
    <property type="entry name" value="HOX"/>
    <property type="match status" value="1"/>
</dbReference>
<feature type="compositionally biased region" description="Polar residues" evidence="3">
    <location>
        <begin position="122"/>
        <end position="136"/>
    </location>
</feature>
<feature type="compositionally biased region" description="Polar residues" evidence="3">
    <location>
        <begin position="150"/>
        <end position="160"/>
    </location>
</feature>
<feature type="compositionally biased region" description="Low complexity" evidence="3">
    <location>
        <begin position="448"/>
        <end position="457"/>
    </location>
</feature>
<keyword evidence="2" id="KW-0539">Nucleus</keyword>
<organism evidence="5 6">
    <name type="scientific">Datura stramonium</name>
    <name type="common">Jimsonweed</name>
    <name type="synonym">Common thornapple</name>
    <dbReference type="NCBI Taxonomy" id="4076"/>
    <lineage>
        <taxon>Eukaryota</taxon>
        <taxon>Viridiplantae</taxon>
        <taxon>Streptophyta</taxon>
        <taxon>Embryophyta</taxon>
        <taxon>Tracheophyta</taxon>
        <taxon>Spermatophyta</taxon>
        <taxon>Magnoliopsida</taxon>
        <taxon>eudicotyledons</taxon>
        <taxon>Gunneridae</taxon>
        <taxon>Pentapetalae</taxon>
        <taxon>asterids</taxon>
        <taxon>lamiids</taxon>
        <taxon>Solanales</taxon>
        <taxon>Solanaceae</taxon>
        <taxon>Solanoideae</taxon>
        <taxon>Datureae</taxon>
        <taxon>Datura</taxon>
    </lineage>
</organism>
<dbReference type="PROSITE" id="PS50071">
    <property type="entry name" value="HOMEOBOX_2"/>
    <property type="match status" value="1"/>
</dbReference>
<dbReference type="InterPro" id="IPR001356">
    <property type="entry name" value="HD"/>
</dbReference>
<dbReference type="InterPro" id="IPR039276">
    <property type="entry name" value="SHH1/2"/>
</dbReference>
<name>A0ABS8RS61_DATST</name>
<feature type="compositionally biased region" description="Polar residues" evidence="3">
    <location>
        <begin position="552"/>
        <end position="562"/>
    </location>
</feature>
<feature type="region of interest" description="Disordered" evidence="3">
    <location>
        <begin position="86"/>
        <end position="160"/>
    </location>
</feature>
<dbReference type="CDD" id="cd00086">
    <property type="entry name" value="homeodomain"/>
    <property type="match status" value="1"/>
</dbReference>
<dbReference type="Pfam" id="PF16719">
    <property type="entry name" value="SAWADEE"/>
    <property type="match status" value="1"/>
</dbReference>
<dbReference type="PANTHER" id="PTHR33827">
    <property type="entry name" value="PROTEIN SAWADEE HOMEODOMAIN HOMOLOG 2"/>
    <property type="match status" value="1"/>
</dbReference>
<feature type="compositionally biased region" description="Basic and acidic residues" evidence="3">
    <location>
        <begin position="538"/>
        <end position="547"/>
    </location>
</feature>
<dbReference type="Proteomes" id="UP000823775">
    <property type="component" value="Unassembled WGS sequence"/>
</dbReference>
<dbReference type="InterPro" id="IPR009057">
    <property type="entry name" value="Homeodomain-like_sf"/>
</dbReference>
<dbReference type="Gene3D" id="2.40.50.40">
    <property type="match status" value="1"/>
</dbReference>
<reference evidence="5 6" key="1">
    <citation type="journal article" date="2021" name="BMC Genomics">
        <title>Datura genome reveals duplications of psychoactive alkaloid biosynthetic genes and high mutation rate following tissue culture.</title>
        <authorList>
            <person name="Rajewski A."/>
            <person name="Carter-House D."/>
            <person name="Stajich J."/>
            <person name="Litt A."/>
        </authorList>
    </citation>
    <scope>NUCLEOTIDE SEQUENCE [LARGE SCALE GENOMIC DNA]</scope>
    <source>
        <strain evidence="5">AR-01</strain>
    </source>
</reference>
<keyword evidence="6" id="KW-1185">Reference proteome</keyword>